<dbReference type="SMART" id="SM00421">
    <property type="entry name" value="HTH_LUXR"/>
    <property type="match status" value="1"/>
</dbReference>
<dbReference type="InterPro" id="IPR016032">
    <property type="entry name" value="Sig_transdc_resp-reg_C-effctor"/>
</dbReference>
<dbReference type="SUPFAM" id="SSF52540">
    <property type="entry name" value="P-loop containing nucleoside triphosphate hydrolases"/>
    <property type="match status" value="1"/>
</dbReference>
<dbReference type="InterPro" id="IPR000792">
    <property type="entry name" value="Tscrpt_reg_LuxR_C"/>
</dbReference>
<dbReference type="SUPFAM" id="SSF46894">
    <property type="entry name" value="C-terminal effector domain of the bipartite response regulators"/>
    <property type="match status" value="1"/>
</dbReference>
<evidence type="ECO:0000256" key="1">
    <source>
        <dbReference type="ARBA" id="ARBA00022741"/>
    </source>
</evidence>
<dbReference type="CDD" id="cd06170">
    <property type="entry name" value="LuxR_C_like"/>
    <property type="match status" value="1"/>
</dbReference>
<evidence type="ECO:0000256" key="3">
    <source>
        <dbReference type="SAM" id="MobiDB-lite"/>
    </source>
</evidence>
<evidence type="ECO:0000313" key="6">
    <source>
        <dbReference type="Proteomes" id="UP000431901"/>
    </source>
</evidence>
<dbReference type="Pfam" id="PF13191">
    <property type="entry name" value="AAA_16"/>
    <property type="match status" value="1"/>
</dbReference>
<evidence type="ECO:0000313" key="5">
    <source>
        <dbReference type="EMBL" id="MXQ63067.1"/>
    </source>
</evidence>
<feature type="region of interest" description="Disordered" evidence="3">
    <location>
        <begin position="816"/>
        <end position="837"/>
    </location>
</feature>
<dbReference type="Pfam" id="PF00196">
    <property type="entry name" value="GerE"/>
    <property type="match status" value="1"/>
</dbReference>
<dbReference type="EMBL" id="WUTW01000001">
    <property type="protein sequence ID" value="MXQ63067.1"/>
    <property type="molecule type" value="Genomic_DNA"/>
</dbReference>
<dbReference type="PANTHER" id="PTHR16305:SF35">
    <property type="entry name" value="TRANSCRIPTIONAL ACTIVATOR DOMAIN"/>
    <property type="match status" value="1"/>
</dbReference>
<dbReference type="GO" id="GO:0006355">
    <property type="term" value="P:regulation of DNA-templated transcription"/>
    <property type="evidence" value="ECO:0007669"/>
    <property type="project" value="InterPro"/>
</dbReference>
<gene>
    <name evidence="5" type="ORF">GQ466_03365</name>
</gene>
<keyword evidence="2" id="KW-0067">ATP-binding</keyword>
<reference evidence="5 6" key="1">
    <citation type="submission" date="2019-12" db="EMBL/GenBank/DDBJ databases">
        <title>Nocardia macrotermitis sp. nov. and Nocardia aurantia sp. nov., isolated from the gut of the fungus growing-termite Macrotermes natalensis.</title>
        <authorList>
            <person name="Christine B."/>
            <person name="Rene B."/>
        </authorList>
    </citation>
    <scope>NUCLEOTIDE SEQUENCE [LARGE SCALE GENOMIC DNA]</scope>
    <source>
        <strain evidence="5 6">DSM 102126</strain>
    </source>
</reference>
<sequence>MKLIERDDEFRLLDRLYTGCVGGRGAVVLAGGPAGSGKTALLHAFADRVARRGGRFFAVTASGSERMDPFGLIDHLLNTIGGRDGDARARADESGDLGRAILSGRQTPIDVLQGVHAAVAERWTDRPLVIGVDDVHFADEPSLQCLRYITRRIESSAIMIVFNECSSYERRLATLHAETLNLPYAHRIRLGRLSDDAVAAHVEQRLGPDAARHVAAACAAAGGGNPLLTQSLVDDHQAACAPAALVPGESYRNAVLRCLYRSDPSALAVARAVAVLGDPVVPGLVADHLGADATTVRRGLADLTAAGVLADLRFRHEEARQAVLGDVPPDDLRAMHGRAAGLLHETGAGAVRVARRLVAADDVGGAPWQIEILREAAGEALALGDAAEAVGYLRHASGLCADPALQARITAALADAAWHLDPATASRHLPGLADAIRAGTLTGREAMIPVNHLLWRGDYPQARDLLSLVESREDDHPGLPPNLPISSDLSLTRLWLHFCFPGLAGLPDGASPDGAGVPTVWGGPTAALTFLSQMTGRDGEDGTFRATEQILRSTRADGPLALTLVALMSLIHTDQVDEAVWWADRLLAEPWIRNVPLRRALFATLRASAALRRGDAAEAAEHARAALTAISPAAWGVVVGVPLAVAVRAATDLGDAGAVGSYLNLQVPEAMFDTPFSLPYLAAFGRHQLVMGRPQAALENFRACGVMLTDWGLDAAGLIDWRNDAAEALLALGRAEEARVLAEEQIALSAGVPSRPRGVALRLLAATGGLKERVTLLEEAVDALRASGDRRELGRAEADLRTARSALDEHGRARMGPLWTPALSDAASSGPDGPEAELTAAEQRVAALAADGWTNRQIAAKLYITVSTVEQHLTKIYRKLKVRGRPDLASVFTEPPPPRERVN</sequence>
<feature type="domain" description="HTH luxR-type" evidence="4">
    <location>
        <begin position="831"/>
        <end position="896"/>
    </location>
</feature>
<protein>
    <submittedName>
        <fullName evidence="5">AAA family ATPase</fullName>
    </submittedName>
</protein>
<dbReference type="PROSITE" id="PS50043">
    <property type="entry name" value="HTH_LUXR_2"/>
    <property type="match status" value="1"/>
</dbReference>
<name>A0A6I4VYM1_9ACTN</name>
<dbReference type="InterPro" id="IPR041664">
    <property type="entry name" value="AAA_16"/>
</dbReference>
<dbReference type="GO" id="GO:0005524">
    <property type="term" value="F:ATP binding"/>
    <property type="evidence" value="ECO:0007669"/>
    <property type="project" value="UniProtKB-KW"/>
</dbReference>
<dbReference type="Gene3D" id="1.10.10.10">
    <property type="entry name" value="Winged helix-like DNA-binding domain superfamily/Winged helix DNA-binding domain"/>
    <property type="match status" value="1"/>
</dbReference>
<dbReference type="RefSeq" id="WP_161101274.1">
    <property type="nucleotide sequence ID" value="NZ_JBHLYI010000002.1"/>
</dbReference>
<comment type="caution">
    <text evidence="5">The sequence shown here is derived from an EMBL/GenBank/DDBJ whole genome shotgun (WGS) entry which is preliminary data.</text>
</comment>
<keyword evidence="6" id="KW-1185">Reference proteome</keyword>
<dbReference type="GO" id="GO:0003677">
    <property type="term" value="F:DNA binding"/>
    <property type="evidence" value="ECO:0007669"/>
    <property type="project" value="InterPro"/>
</dbReference>
<keyword evidence="1" id="KW-0547">Nucleotide-binding</keyword>
<dbReference type="InterPro" id="IPR027417">
    <property type="entry name" value="P-loop_NTPase"/>
</dbReference>
<dbReference type="PRINTS" id="PR00038">
    <property type="entry name" value="HTHLUXR"/>
</dbReference>
<dbReference type="OrthoDB" id="3178131at2"/>
<dbReference type="GO" id="GO:0005737">
    <property type="term" value="C:cytoplasm"/>
    <property type="evidence" value="ECO:0007669"/>
    <property type="project" value="TreeGrafter"/>
</dbReference>
<accession>A0A6I4VYM1</accession>
<dbReference type="Gene3D" id="3.40.50.300">
    <property type="entry name" value="P-loop containing nucleotide triphosphate hydrolases"/>
    <property type="match status" value="1"/>
</dbReference>
<dbReference type="GO" id="GO:0004016">
    <property type="term" value="F:adenylate cyclase activity"/>
    <property type="evidence" value="ECO:0007669"/>
    <property type="project" value="TreeGrafter"/>
</dbReference>
<dbReference type="AlphaFoldDB" id="A0A6I4VYM1"/>
<proteinExistence type="predicted"/>
<dbReference type="PANTHER" id="PTHR16305">
    <property type="entry name" value="TESTICULAR SOLUBLE ADENYLYL CYCLASE"/>
    <property type="match status" value="1"/>
</dbReference>
<evidence type="ECO:0000259" key="4">
    <source>
        <dbReference type="PROSITE" id="PS50043"/>
    </source>
</evidence>
<organism evidence="5 6">
    <name type="scientific">Actinomadura rayongensis</name>
    <dbReference type="NCBI Taxonomy" id="1429076"/>
    <lineage>
        <taxon>Bacteria</taxon>
        <taxon>Bacillati</taxon>
        <taxon>Actinomycetota</taxon>
        <taxon>Actinomycetes</taxon>
        <taxon>Streptosporangiales</taxon>
        <taxon>Thermomonosporaceae</taxon>
        <taxon>Actinomadura</taxon>
    </lineage>
</organism>
<dbReference type="Proteomes" id="UP000431901">
    <property type="component" value="Unassembled WGS sequence"/>
</dbReference>
<dbReference type="InterPro" id="IPR036388">
    <property type="entry name" value="WH-like_DNA-bd_sf"/>
</dbReference>
<evidence type="ECO:0000256" key="2">
    <source>
        <dbReference type="ARBA" id="ARBA00022840"/>
    </source>
</evidence>